<keyword evidence="4 9" id="KW-0805">Transcription regulation</keyword>
<dbReference type="InterPro" id="IPR015872">
    <property type="entry name" value="TFIIA_gsu_N"/>
</dbReference>
<evidence type="ECO:0000313" key="13">
    <source>
        <dbReference type="Proteomes" id="UP000184073"/>
    </source>
</evidence>
<dbReference type="GO" id="GO:0005672">
    <property type="term" value="C:transcription factor TFIIA complex"/>
    <property type="evidence" value="ECO:0007669"/>
    <property type="project" value="InterPro"/>
</dbReference>
<feature type="domain" description="Transcription initiation factor IIA gamma subunit N-terminal" evidence="10">
    <location>
        <begin position="6"/>
        <end position="52"/>
    </location>
</feature>
<dbReference type="PIRSF" id="PIRSF009415">
    <property type="entry name" value="Hum_TFIIA_gamma"/>
    <property type="match status" value="1"/>
</dbReference>
<protein>
    <recommendedName>
        <fullName evidence="3 9">Transcription initiation factor IIA subunit 2</fullName>
    </recommendedName>
</protein>
<dbReference type="InterPro" id="IPR009088">
    <property type="entry name" value="TFIIA_b-brl"/>
</dbReference>
<comment type="function">
    <text evidence="7">TFIIA is a component of the transcription machinery of RNA polymerase II and plays an important role in transcriptional activation. TFIIA in a complex with TBP mediates transcriptional activity.</text>
</comment>
<evidence type="ECO:0000256" key="9">
    <source>
        <dbReference type="PIRNR" id="PIRNR009415"/>
    </source>
</evidence>
<dbReference type="Proteomes" id="UP000184073">
    <property type="component" value="Unassembled WGS sequence"/>
</dbReference>
<evidence type="ECO:0000256" key="8">
    <source>
        <dbReference type="ARBA" id="ARBA00063181"/>
    </source>
</evidence>
<evidence type="ECO:0000256" key="6">
    <source>
        <dbReference type="ARBA" id="ARBA00023242"/>
    </source>
</evidence>
<evidence type="ECO:0000259" key="11">
    <source>
        <dbReference type="Pfam" id="PF02751"/>
    </source>
</evidence>
<dbReference type="SUPFAM" id="SSF47396">
    <property type="entry name" value="Transcription factor IIA (TFIIA), alpha-helical domain"/>
    <property type="match status" value="1"/>
</dbReference>
<dbReference type="EMBL" id="KV878126">
    <property type="protein sequence ID" value="OJI99109.1"/>
    <property type="molecule type" value="Genomic_DNA"/>
</dbReference>
<organism evidence="12 13">
    <name type="scientific">Aspergillus versicolor CBS 583.65</name>
    <dbReference type="NCBI Taxonomy" id="1036611"/>
    <lineage>
        <taxon>Eukaryota</taxon>
        <taxon>Fungi</taxon>
        <taxon>Dikarya</taxon>
        <taxon>Ascomycota</taxon>
        <taxon>Pezizomycotina</taxon>
        <taxon>Eurotiomycetes</taxon>
        <taxon>Eurotiomycetidae</taxon>
        <taxon>Eurotiales</taxon>
        <taxon>Aspergillaceae</taxon>
        <taxon>Aspergillus</taxon>
        <taxon>Aspergillus subgen. Nidulantes</taxon>
    </lineage>
</organism>
<keyword evidence="5 9" id="KW-0804">Transcription</keyword>
<dbReference type="GO" id="GO:0006367">
    <property type="term" value="P:transcription initiation at RNA polymerase II promoter"/>
    <property type="evidence" value="ECO:0007669"/>
    <property type="project" value="InterPro"/>
</dbReference>
<gene>
    <name evidence="12" type="ORF">ASPVEDRAFT_38573</name>
</gene>
<reference evidence="13" key="1">
    <citation type="journal article" date="2017" name="Genome Biol.">
        <title>Comparative genomics reveals high biological diversity and specific adaptations in the industrially and medically important fungal genus Aspergillus.</title>
        <authorList>
            <person name="de Vries R.P."/>
            <person name="Riley R."/>
            <person name="Wiebenga A."/>
            <person name="Aguilar-Osorio G."/>
            <person name="Amillis S."/>
            <person name="Uchima C.A."/>
            <person name="Anderluh G."/>
            <person name="Asadollahi M."/>
            <person name="Askin M."/>
            <person name="Barry K."/>
            <person name="Battaglia E."/>
            <person name="Bayram O."/>
            <person name="Benocci T."/>
            <person name="Braus-Stromeyer S.A."/>
            <person name="Caldana C."/>
            <person name="Canovas D."/>
            <person name="Cerqueira G.C."/>
            <person name="Chen F."/>
            <person name="Chen W."/>
            <person name="Choi C."/>
            <person name="Clum A."/>
            <person name="Dos Santos R.A."/>
            <person name="Damasio A.R."/>
            <person name="Diallinas G."/>
            <person name="Emri T."/>
            <person name="Fekete E."/>
            <person name="Flipphi M."/>
            <person name="Freyberg S."/>
            <person name="Gallo A."/>
            <person name="Gournas C."/>
            <person name="Habgood R."/>
            <person name="Hainaut M."/>
            <person name="Harispe M.L."/>
            <person name="Henrissat B."/>
            <person name="Hilden K.S."/>
            <person name="Hope R."/>
            <person name="Hossain A."/>
            <person name="Karabika E."/>
            <person name="Karaffa L."/>
            <person name="Karanyi Z."/>
            <person name="Krasevec N."/>
            <person name="Kuo A."/>
            <person name="Kusch H."/>
            <person name="LaButti K."/>
            <person name="Lagendijk E.L."/>
            <person name="Lapidus A."/>
            <person name="Levasseur A."/>
            <person name="Lindquist E."/>
            <person name="Lipzen A."/>
            <person name="Logrieco A.F."/>
            <person name="MacCabe A."/>
            <person name="Maekelae M.R."/>
            <person name="Malavazi I."/>
            <person name="Melin P."/>
            <person name="Meyer V."/>
            <person name="Mielnichuk N."/>
            <person name="Miskei M."/>
            <person name="Molnar A.P."/>
            <person name="Mule G."/>
            <person name="Ngan C.Y."/>
            <person name="Orejas M."/>
            <person name="Orosz E."/>
            <person name="Ouedraogo J.P."/>
            <person name="Overkamp K.M."/>
            <person name="Park H.-S."/>
            <person name="Perrone G."/>
            <person name="Piumi F."/>
            <person name="Punt P.J."/>
            <person name="Ram A.F."/>
            <person name="Ramon A."/>
            <person name="Rauscher S."/>
            <person name="Record E."/>
            <person name="Riano-Pachon D.M."/>
            <person name="Robert V."/>
            <person name="Roehrig J."/>
            <person name="Ruller R."/>
            <person name="Salamov A."/>
            <person name="Salih N.S."/>
            <person name="Samson R.A."/>
            <person name="Sandor E."/>
            <person name="Sanguinetti M."/>
            <person name="Schuetze T."/>
            <person name="Sepcic K."/>
            <person name="Shelest E."/>
            <person name="Sherlock G."/>
            <person name="Sophianopoulou V."/>
            <person name="Squina F.M."/>
            <person name="Sun H."/>
            <person name="Susca A."/>
            <person name="Todd R.B."/>
            <person name="Tsang A."/>
            <person name="Unkles S.E."/>
            <person name="van de Wiele N."/>
            <person name="van Rossen-Uffink D."/>
            <person name="Oliveira J.V."/>
            <person name="Vesth T.C."/>
            <person name="Visser J."/>
            <person name="Yu J.-H."/>
            <person name="Zhou M."/>
            <person name="Andersen M.R."/>
            <person name="Archer D.B."/>
            <person name="Baker S.E."/>
            <person name="Benoit I."/>
            <person name="Brakhage A.A."/>
            <person name="Braus G.H."/>
            <person name="Fischer R."/>
            <person name="Frisvad J.C."/>
            <person name="Goldman G.H."/>
            <person name="Houbraken J."/>
            <person name="Oakley B."/>
            <person name="Pocsi I."/>
            <person name="Scazzocchio C."/>
            <person name="Seiboth B."/>
            <person name="vanKuyk P.A."/>
            <person name="Wortman J."/>
            <person name="Dyer P.S."/>
            <person name="Grigoriev I.V."/>
        </authorList>
    </citation>
    <scope>NUCLEOTIDE SEQUENCE [LARGE SCALE GENOMIC DNA]</scope>
    <source>
        <strain evidence="13">CBS 583.65</strain>
    </source>
</reference>
<dbReference type="OrthoDB" id="586585at2759"/>
<dbReference type="Pfam" id="PF02751">
    <property type="entry name" value="TFIIA_gamma_C"/>
    <property type="match status" value="1"/>
</dbReference>
<dbReference type="AlphaFoldDB" id="A0A1L9PC48"/>
<dbReference type="CDD" id="cd10145">
    <property type="entry name" value="TFIIA_gamma_N"/>
    <property type="match status" value="1"/>
</dbReference>
<comment type="subunit">
    <text evidence="8">TFIIA is a heterodimer composed of the large TOA1 and the small TOA2 subunits.</text>
</comment>
<name>A0A1L9PC48_ASPVE</name>
<keyword evidence="13" id="KW-1185">Reference proteome</keyword>
<accession>A0A1L9PC48</accession>
<dbReference type="STRING" id="1036611.A0A1L9PC48"/>
<evidence type="ECO:0000256" key="1">
    <source>
        <dbReference type="ARBA" id="ARBA00004123"/>
    </source>
</evidence>
<dbReference type="CDD" id="cd10014">
    <property type="entry name" value="TFIIA_gamma_C"/>
    <property type="match status" value="1"/>
</dbReference>
<evidence type="ECO:0000256" key="2">
    <source>
        <dbReference type="ARBA" id="ARBA00007675"/>
    </source>
</evidence>
<dbReference type="SUPFAM" id="SSF50784">
    <property type="entry name" value="Transcription factor IIA (TFIIA), beta-barrel domain"/>
    <property type="match status" value="1"/>
</dbReference>
<dbReference type="Gene3D" id="1.10.287.190">
    <property type="entry name" value="Transcription factor IIA gamma subunit, alpha-helical domain"/>
    <property type="match status" value="1"/>
</dbReference>
<dbReference type="FunFam" id="2.30.18.10:FF:000003">
    <property type="entry name" value="Transcription initiation factor IIA subunit 2"/>
    <property type="match status" value="1"/>
</dbReference>
<evidence type="ECO:0000256" key="3">
    <source>
        <dbReference type="ARBA" id="ARBA00019928"/>
    </source>
</evidence>
<dbReference type="PANTHER" id="PTHR10966">
    <property type="entry name" value="TRANSCRIPTION INITIATION FACTOR IIA SUBUNIT 2"/>
    <property type="match status" value="1"/>
</dbReference>
<dbReference type="Gene3D" id="2.30.18.10">
    <property type="entry name" value="Transcription factor IIA (TFIIA), beta-barrel domain"/>
    <property type="match status" value="1"/>
</dbReference>
<dbReference type="Pfam" id="PF02268">
    <property type="entry name" value="TFIIA_gamma_N"/>
    <property type="match status" value="1"/>
</dbReference>
<comment type="subcellular location">
    <subcellularLocation>
        <location evidence="1 9">Nucleus</location>
    </subcellularLocation>
</comment>
<feature type="domain" description="Transcription initiation factor IIA gamma subunit C-terminal" evidence="11">
    <location>
        <begin position="63"/>
        <end position="105"/>
    </location>
</feature>
<sequence length="111" mass="12709">MSAQAYYELYRGSSLGLSLTDTLDDLINEGRIEPQLAMKILSTFDRIITEVLADKVRTRLNFKGHLDTYRFCDEVWTFLIKDVNFKLDNQQTISADKVKIVSCNSKRPGEA</sequence>
<dbReference type="FunFam" id="1.10.287.190:FF:000001">
    <property type="entry name" value="Transcription initiation factor IIA subunit 2"/>
    <property type="match status" value="1"/>
</dbReference>
<dbReference type="RefSeq" id="XP_040664872.1">
    <property type="nucleotide sequence ID" value="XM_040811731.1"/>
</dbReference>
<dbReference type="GeneID" id="63727242"/>
<evidence type="ECO:0000256" key="4">
    <source>
        <dbReference type="ARBA" id="ARBA00023015"/>
    </source>
</evidence>
<dbReference type="InterPro" id="IPR009083">
    <property type="entry name" value="TFIIA_a-hlx"/>
</dbReference>
<comment type="similarity">
    <text evidence="2 9">Belongs to the TFIIA subunit 2 family.</text>
</comment>
<dbReference type="InterPro" id="IPR015871">
    <property type="entry name" value="TFIIA_gsu_C"/>
</dbReference>
<proteinExistence type="inferred from homology"/>
<evidence type="ECO:0000256" key="5">
    <source>
        <dbReference type="ARBA" id="ARBA00023163"/>
    </source>
</evidence>
<dbReference type="InterPro" id="IPR003194">
    <property type="entry name" value="TFIIA_gsu"/>
</dbReference>
<evidence type="ECO:0000313" key="12">
    <source>
        <dbReference type="EMBL" id="OJI99109.1"/>
    </source>
</evidence>
<evidence type="ECO:0000259" key="10">
    <source>
        <dbReference type="Pfam" id="PF02268"/>
    </source>
</evidence>
<evidence type="ECO:0000256" key="7">
    <source>
        <dbReference type="ARBA" id="ARBA00024733"/>
    </source>
</evidence>
<keyword evidence="6 9" id="KW-0539">Nucleus</keyword>
<dbReference type="VEuPathDB" id="FungiDB:ASPVEDRAFT_38573"/>